<dbReference type="Gene3D" id="3.40.190.120">
    <property type="entry name" value="Osmoprotection protein (prox), domain 2"/>
    <property type="match status" value="1"/>
</dbReference>
<evidence type="ECO:0000256" key="11">
    <source>
        <dbReference type="ARBA" id="ARBA00067268"/>
    </source>
</evidence>
<keyword evidence="5" id="KW-0029">Amino-acid transport</keyword>
<dbReference type="PROSITE" id="PS50928">
    <property type="entry name" value="ABC_TM1"/>
    <property type="match status" value="1"/>
</dbReference>
<keyword evidence="4 12" id="KW-0812">Transmembrane</keyword>
<dbReference type="InterPro" id="IPR035906">
    <property type="entry name" value="MetI-like_sf"/>
</dbReference>
<dbReference type="PANTHER" id="PTHR30177">
    <property type="entry name" value="GLYCINE BETAINE/L-PROLINE TRANSPORT SYSTEM PERMEASE PROTEIN PROW"/>
    <property type="match status" value="1"/>
</dbReference>
<evidence type="ECO:0000256" key="8">
    <source>
        <dbReference type="ARBA" id="ARBA00035642"/>
    </source>
</evidence>
<evidence type="ECO:0000259" key="13">
    <source>
        <dbReference type="PROSITE" id="PS50928"/>
    </source>
</evidence>
<proteinExistence type="inferred from homology"/>
<dbReference type="GO" id="GO:0016597">
    <property type="term" value="F:amino acid binding"/>
    <property type="evidence" value="ECO:0007669"/>
    <property type="project" value="UniProtKB-ARBA"/>
</dbReference>
<dbReference type="CDD" id="cd13610">
    <property type="entry name" value="PBP2_ChoS"/>
    <property type="match status" value="1"/>
</dbReference>
<evidence type="ECO:0000256" key="6">
    <source>
        <dbReference type="ARBA" id="ARBA00022989"/>
    </source>
</evidence>
<comment type="similarity">
    <text evidence="2">Belongs to the binding-protein-dependent transport system permease family. CysTW subfamily.</text>
</comment>
<dbReference type="InterPro" id="IPR051204">
    <property type="entry name" value="ABC_transp_perm/SBD"/>
</dbReference>
<accession>A0A1L6ZDS7</accession>
<dbReference type="Gene3D" id="1.10.3720.10">
    <property type="entry name" value="MetI-like"/>
    <property type="match status" value="1"/>
</dbReference>
<dbReference type="AlphaFoldDB" id="A0A1L6ZDS7"/>
<dbReference type="Pfam" id="PF04069">
    <property type="entry name" value="OpuAC"/>
    <property type="match status" value="1"/>
</dbReference>
<dbReference type="FunFam" id="1.10.3720.10:FF:000001">
    <property type="entry name" value="Glycine betaine ABC transporter, permease"/>
    <property type="match status" value="1"/>
</dbReference>
<evidence type="ECO:0000256" key="2">
    <source>
        <dbReference type="ARBA" id="ARBA00007069"/>
    </source>
</evidence>
<feature type="transmembrane region" description="Helical" evidence="12">
    <location>
        <begin position="23"/>
        <end position="44"/>
    </location>
</feature>
<dbReference type="SUPFAM" id="SSF53850">
    <property type="entry name" value="Periplasmic binding protein-like II"/>
    <property type="match status" value="1"/>
</dbReference>
<evidence type="ECO:0000256" key="5">
    <source>
        <dbReference type="ARBA" id="ARBA00022970"/>
    </source>
</evidence>
<dbReference type="GO" id="GO:0022857">
    <property type="term" value="F:transmembrane transporter activity"/>
    <property type="evidence" value="ECO:0007669"/>
    <property type="project" value="InterPro"/>
</dbReference>
<comment type="subcellular location">
    <subcellularLocation>
        <location evidence="1 12">Cell membrane</location>
        <topology evidence="1 12">Multi-pass membrane protein</topology>
    </subcellularLocation>
</comment>
<dbReference type="GO" id="GO:0006865">
    <property type="term" value="P:amino acid transport"/>
    <property type="evidence" value="ECO:0007669"/>
    <property type="project" value="UniProtKB-KW"/>
</dbReference>
<sequence>MNDWTRVLWERKEQLGHALLEHIQISFIALFLAILIAIPLGIYLTRVPKLAEWVIGVTAVLQTIPSLALLGLLIPLVGIGQVPAIIALVVYALLPILRNTYTGIQEVDPSLREAALAMGMNHRKRLLKVELPLAMPVIMAGIRTGMVLIVGTATLAALIGAGGLGSLILLGIDRNDMSLIVIGAIPAALLALLFDVVLRTFEKISFKKTVISVTVFALIAGAVVAAPVLFQQEKKEITIGGKLGSEPEILISMYKLLIEQDTDIQVNLKPGLGKTSFVFQALRSGDIDIYPEFTGTAISEFLKETAKSTDKRKVYEQARRGLESSFQLRLLEPMAYNNTYALAVPQSLADQYEVTNISDLGKIKNRIKAGFTLEFSDRQDGYRGIQKAYQFSFDDVVTMEPKLRYRAIQKGDINLVDAYSTDSELRQYKLKVLNDDQHVFPPYQGAPLLRQETLTEFPEIETSLNKLAGQITDDEMREMNYEVNVKGKDAFQVAKAYLKKKKLLQ</sequence>
<evidence type="ECO:0000256" key="3">
    <source>
        <dbReference type="ARBA" id="ARBA00022448"/>
    </source>
</evidence>
<dbReference type="Proteomes" id="UP000185426">
    <property type="component" value="Chromosome"/>
</dbReference>
<gene>
    <name evidence="14" type="ORF">BSA145_01165</name>
</gene>
<organism evidence="14 15">
    <name type="scientific">Bacillus safensis</name>
    <dbReference type="NCBI Taxonomy" id="561879"/>
    <lineage>
        <taxon>Bacteria</taxon>
        <taxon>Bacillati</taxon>
        <taxon>Bacillota</taxon>
        <taxon>Bacilli</taxon>
        <taxon>Bacillales</taxon>
        <taxon>Bacillaceae</taxon>
        <taxon>Bacillus</taxon>
    </lineage>
</organism>
<comment type="similarity">
    <text evidence="9">In the N-terminal section; belongs to the binding-protein-dependent transport system permease family.</text>
</comment>
<evidence type="ECO:0000256" key="1">
    <source>
        <dbReference type="ARBA" id="ARBA00004651"/>
    </source>
</evidence>
<feature type="transmembrane region" description="Helical" evidence="12">
    <location>
        <begin position="178"/>
        <end position="198"/>
    </location>
</feature>
<dbReference type="EMBL" id="CP015607">
    <property type="protein sequence ID" value="APT44655.1"/>
    <property type="molecule type" value="Genomic_DNA"/>
</dbReference>
<feature type="domain" description="ABC transmembrane type-1" evidence="13">
    <location>
        <begin position="19"/>
        <end position="198"/>
    </location>
</feature>
<protein>
    <recommendedName>
        <fullName evidence="11">Probable ergothioneine transporter EgtUBC</fullName>
    </recommendedName>
</protein>
<dbReference type="GO" id="GO:0031460">
    <property type="term" value="P:glycine betaine transport"/>
    <property type="evidence" value="ECO:0007669"/>
    <property type="project" value="TreeGrafter"/>
</dbReference>
<dbReference type="SUPFAM" id="SSF161098">
    <property type="entry name" value="MetI-like"/>
    <property type="match status" value="1"/>
</dbReference>
<evidence type="ECO:0000256" key="7">
    <source>
        <dbReference type="ARBA" id="ARBA00023136"/>
    </source>
</evidence>
<feature type="transmembrane region" description="Helical" evidence="12">
    <location>
        <begin position="80"/>
        <end position="97"/>
    </location>
</feature>
<dbReference type="InterPro" id="IPR007210">
    <property type="entry name" value="ABC_Gly_betaine_transp_sub-bd"/>
</dbReference>
<feature type="transmembrane region" description="Helical" evidence="12">
    <location>
        <begin position="53"/>
        <end position="74"/>
    </location>
</feature>
<reference evidence="14 15" key="1">
    <citation type="submission" date="2016-05" db="EMBL/GenBank/DDBJ databases">
        <title>Complete Genome and Methylome Analysis of Psychrotrophic Bacterial Isolates from Antarctic Lake Untersee.</title>
        <authorList>
            <person name="Fomenkov A."/>
            <person name="Akimov V.N."/>
            <person name="Vasilyeva L.V."/>
            <person name="Andersen D."/>
            <person name="Vincze T."/>
            <person name="Roberts R.J."/>
        </authorList>
    </citation>
    <scope>NUCLEOTIDE SEQUENCE [LARGE SCALE GENOMIC DNA]</scope>
    <source>
        <strain evidence="14 15">U14-5</strain>
    </source>
</reference>
<dbReference type="InterPro" id="IPR000515">
    <property type="entry name" value="MetI-like"/>
</dbReference>
<dbReference type="Pfam" id="PF00528">
    <property type="entry name" value="BPD_transp_1"/>
    <property type="match status" value="1"/>
</dbReference>
<dbReference type="CDD" id="cd06261">
    <property type="entry name" value="TM_PBP2"/>
    <property type="match status" value="1"/>
</dbReference>
<evidence type="ECO:0000256" key="9">
    <source>
        <dbReference type="ARBA" id="ARBA00035652"/>
    </source>
</evidence>
<evidence type="ECO:0000313" key="14">
    <source>
        <dbReference type="EMBL" id="APT44655.1"/>
    </source>
</evidence>
<dbReference type="GO" id="GO:0043190">
    <property type="term" value="C:ATP-binding cassette (ABC) transporter complex"/>
    <property type="evidence" value="ECO:0007669"/>
    <property type="project" value="InterPro"/>
</dbReference>
<dbReference type="Gene3D" id="3.40.190.10">
    <property type="entry name" value="Periplasmic binding protein-like II"/>
    <property type="match status" value="1"/>
</dbReference>
<evidence type="ECO:0000256" key="4">
    <source>
        <dbReference type="ARBA" id="ARBA00022692"/>
    </source>
</evidence>
<dbReference type="FunFam" id="3.40.190.120:FF:000002">
    <property type="entry name" value="Osmoprotectant ABC transporter, permease protein"/>
    <property type="match status" value="1"/>
</dbReference>
<dbReference type="InterPro" id="IPR058089">
    <property type="entry name" value="EgtUBC_SBD"/>
</dbReference>
<comment type="similarity">
    <text evidence="8">In the C-terminal section; belongs to the OsmX family.</text>
</comment>
<keyword evidence="6 12" id="KW-1133">Transmembrane helix</keyword>
<feature type="transmembrane region" description="Helical" evidence="12">
    <location>
        <begin position="145"/>
        <end position="172"/>
    </location>
</feature>
<keyword evidence="7 12" id="KW-0472">Membrane</keyword>
<evidence type="ECO:0000256" key="12">
    <source>
        <dbReference type="RuleBase" id="RU363032"/>
    </source>
</evidence>
<evidence type="ECO:0000313" key="15">
    <source>
        <dbReference type="Proteomes" id="UP000185426"/>
    </source>
</evidence>
<feature type="transmembrane region" description="Helical" evidence="12">
    <location>
        <begin position="210"/>
        <end position="230"/>
    </location>
</feature>
<dbReference type="RefSeq" id="WP_075621353.1">
    <property type="nucleotide sequence ID" value="NZ_CP015607.1"/>
</dbReference>
<evidence type="ECO:0000256" key="10">
    <source>
        <dbReference type="ARBA" id="ARBA00066154"/>
    </source>
</evidence>
<name>A0A1L6ZDS7_BACIA</name>
<comment type="subunit">
    <text evidence="10">The complex is probably composed of at least an ATP-binding protein (EgtUA) and a transmembrane protein (EgtUBC).</text>
</comment>
<keyword evidence="3 12" id="KW-0813">Transport</keyword>
<dbReference type="PANTHER" id="PTHR30177:SF4">
    <property type="entry name" value="OSMOPROTECTANT IMPORT PERMEASE PROTEIN OSMW"/>
    <property type="match status" value="1"/>
</dbReference>